<sequence length="75" mass="8305">MKIIMMAASTLLLTACAPQSDRPQQTGMANPASVYCEKIGGKLDIVEKPEGWTGYCTLPGGERIEEWALYRRDNK</sequence>
<gene>
    <name evidence="1" type="ORF">IFT41_22900</name>
</gene>
<reference evidence="1 2" key="1">
    <citation type="journal article" date="2020" name="FEMS Microbiol. Ecol.">
        <title>Temporal dynamics of bacterial communities during seed development and maturation.</title>
        <authorList>
            <person name="Chesneau G."/>
            <person name="Torres-Cortes G."/>
            <person name="Briand M."/>
            <person name="Darrasse A."/>
            <person name="Preveaux A."/>
            <person name="Marais C."/>
            <person name="Jacques M.A."/>
            <person name="Shade A."/>
            <person name="Barret M."/>
        </authorList>
    </citation>
    <scope>NUCLEOTIDE SEQUENCE [LARGE SCALE GENOMIC DNA]</scope>
    <source>
        <strain evidence="1 2">CFBP13709</strain>
    </source>
</reference>
<name>A0ACC5PV72_ENTAG</name>
<organism evidence="1 2">
    <name type="scientific">Enterobacter agglomerans</name>
    <name type="common">Erwinia herbicola</name>
    <name type="synonym">Pantoea agglomerans</name>
    <dbReference type="NCBI Taxonomy" id="549"/>
    <lineage>
        <taxon>Bacteria</taxon>
        <taxon>Pseudomonadati</taxon>
        <taxon>Pseudomonadota</taxon>
        <taxon>Gammaproteobacteria</taxon>
        <taxon>Enterobacterales</taxon>
        <taxon>Erwiniaceae</taxon>
        <taxon>Pantoea</taxon>
        <taxon>Pantoea agglomerans group</taxon>
    </lineage>
</organism>
<dbReference type="EMBL" id="JACYNR010000026">
    <property type="protein sequence ID" value="MBD8128949.1"/>
    <property type="molecule type" value="Genomic_DNA"/>
</dbReference>
<proteinExistence type="predicted"/>
<protein>
    <submittedName>
        <fullName evidence="1">DUF333 domain-containing protein</fullName>
    </submittedName>
</protein>
<comment type="caution">
    <text evidence="1">The sequence shown here is derived from an EMBL/GenBank/DDBJ whole genome shotgun (WGS) entry which is preliminary data.</text>
</comment>
<evidence type="ECO:0000313" key="2">
    <source>
        <dbReference type="Proteomes" id="UP000610459"/>
    </source>
</evidence>
<keyword evidence="2" id="KW-1185">Reference proteome</keyword>
<dbReference type="Proteomes" id="UP000610459">
    <property type="component" value="Unassembled WGS sequence"/>
</dbReference>
<evidence type="ECO:0000313" key="1">
    <source>
        <dbReference type="EMBL" id="MBD8128949.1"/>
    </source>
</evidence>
<accession>A0ACC5PV72</accession>